<reference evidence="1" key="1">
    <citation type="journal article" date="2021" name="Proc. Natl. Acad. Sci. U.S.A.">
        <title>A Catalog of Tens of Thousands of Viruses from Human Metagenomes Reveals Hidden Associations with Chronic Diseases.</title>
        <authorList>
            <person name="Tisza M.J."/>
            <person name="Buck C.B."/>
        </authorList>
    </citation>
    <scope>NUCLEOTIDE SEQUENCE</scope>
    <source>
        <strain evidence="1">CtYJD4</strain>
    </source>
</reference>
<organism evidence="1">
    <name type="scientific">Siphoviridae sp. ctYJD4</name>
    <dbReference type="NCBI Taxonomy" id="2826375"/>
    <lineage>
        <taxon>Viruses</taxon>
        <taxon>Duplodnaviria</taxon>
        <taxon>Heunggongvirae</taxon>
        <taxon>Uroviricota</taxon>
        <taxon>Caudoviricetes</taxon>
    </lineage>
</organism>
<proteinExistence type="predicted"/>
<accession>A0A8S5N0A4</accession>
<dbReference type="EMBL" id="BK015033">
    <property type="protein sequence ID" value="DAD88022.1"/>
    <property type="molecule type" value="Genomic_DNA"/>
</dbReference>
<evidence type="ECO:0000313" key="1">
    <source>
        <dbReference type="EMBL" id="DAD88022.1"/>
    </source>
</evidence>
<protein>
    <submittedName>
        <fullName evidence="1">Uncharacterized protein</fullName>
    </submittedName>
</protein>
<sequence length="78" mass="9124">MQAVQVFESINLSKSKAMNKNKGKEEEIRQKVKCDCRQCRRAGPVENFMVYCPIHDCGRSTGLRMCEYFIEKKRCSTR</sequence>
<name>A0A8S5N0A4_9CAUD</name>